<comment type="pathway">
    <text evidence="11">Cofactor biosynthesis; ubiquinone biosynthesis.</text>
</comment>
<evidence type="ECO:0000256" key="10">
    <source>
        <dbReference type="ARBA" id="ARBA00023136"/>
    </source>
</evidence>
<keyword evidence="5 11" id="KW-0999">Mitochondrion inner membrane</keyword>
<dbReference type="PANTHER" id="PTHR43876:SF7">
    <property type="entry name" value="UBIQUINONE BIOSYNTHESIS MONOOXYGENASE COQ6, MITOCHONDRIAL"/>
    <property type="match status" value="1"/>
</dbReference>
<dbReference type="Gene3D" id="3.50.50.60">
    <property type="entry name" value="FAD/NAD(P)-binding domain"/>
    <property type="match status" value="2"/>
</dbReference>
<dbReference type="PRINTS" id="PR00420">
    <property type="entry name" value="RNGMNOXGNASE"/>
</dbReference>
<comment type="catalytic activity">
    <reaction evidence="11">
        <text>a 2-methoxy-6-(all-trans-polyprenyl)phenol + 2 reduced [2Fe-2S]-[ferredoxin] + O2 + 2 H(+) = a 2-methoxy-6-(all-trans-polyprenyl)benzene-1,4-diol + 2 oxidized [2Fe-2S]-[ferredoxin] + H2O</text>
        <dbReference type="Rhea" id="RHEA:81183"/>
        <dbReference type="Rhea" id="RHEA-COMP:9551"/>
        <dbReference type="Rhea" id="RHEA-COMP:10000"/>
        <dbReference type="Rhea" id="RHEA-COMP:10001"/>
        <dbReference type="Rhea" id="RHEA-COMP:10858"/>
        <dbReference type="ChEBI" id="CHEBI:15377"/>
        <dbReference type="ChEBI" id="CHEBI:15378"/>
        <dbReference type="ChEBI" id="CHEBI:15379"/>
        <dbReference type="ChEBI" id="CHEBI:33737"/>
        <dbReference type="ChEBI" id="CHEBI:33738"/>
        <dbReference type="ChEBI" id="CHEBI:62731"/>
        <dbReference type="ChEBI" id="CHEBI:84166"/>
        <dbReference type="EC" id="1.14.15.46"/>
    </reaction>
</comment>
<accession>A0A0W0G9W2</accession>
<organism evidence="13 14">
    <name type="scientific">Moniliophthora roreri</name>
    <name type="common">Frosty pod rot fungus</name>
    <name type="synonym">Monilia roreri</name>
    <dbReference type="NCBI Taxonomy" id="221103"/>
    <lineage>
        <taxon>Eukaryota</taxon>
        <taxon>Fungi</taxon>
        <taxon>Dikarya</taxon>
        <taxon>Basidiomycota</taxon>
        <taxon>Agaricomycotina</taxon>
        <taxon>Agaricomycetes</taxon>
        <taxon>Agaricomycetidae</taxon>
        <taxon>Agaricales</taxon>
        <taxon>Marasmiineae</taxon>
        <taxon>Marasmiaceae</taxon>
        <taxon>Moniliophthora</taxon>
    </lineage>
</organism>
<evidence type="ECO:0000256" key="11">
    <source>
        <dbReference type="HAMAP-Rule" id="MF_03193"/>
    </source>
</evidence>
<dbReference type="InterPro" id="IPR002938">
    <property type="entry name" value="FAD-bd"/>
</dbReference>
<dbReference type="InterPro" id="IPR000689">
    <property type="entry name" value="UbQ_mOase_COQ6"/>
</dbReference>
<keyword evidence="9 11" id="KW-0496">Mitochondrion</keyword>
<evidence type="ECO:0000256" key="8">
    <source>
        <dbReference type="ARBA" id="ARBA00023033"/>
    </source>
</evidence>
<evidence type="ECO:0000256" key="3">
    <source>
        <dbReference type="ARBA" id="ARBA00022630"/>
    </source>
</evidence>
<dbReference type="FunFam" id="3.50.50.60:FF:000021">
    <property type="entry name" value="Ubiquinone biosynthesis monooxygenase COQ6"/>
    <property type="match status" value="1"/>
</dbReference>
<comment type="similarity">
    <text evidence="2 11">Belongs to the UbiH/COQ6 family.</text>
</comment>
<evidence type="ECO:0000256" key="1">
    <source>
        <dbReference type="ARBA" id="ARBA00001974"/>
    </source>
</evidence>
<dbReference type="Pfam" id="PF01494">
    <property type="entry name" value="FAD_binding_3"/>
    <property type="match status" value="2"/>
</dbReference>
<evidence type="ECO:0000259" key="12">
    <source>
        <dbReference type="Pfam" id="PF01494"/>
    </source>
</evidence>
<protein>
    <recommendedName>
        <fullName evidence="11">Ubiquinone biosynthesis monooxygenase COQ6, mitochondrial</fullName>
        <ecNumber evidence="11">1.14.15.45</ecNumber>
    </recommendedName>
    <alternativeName>
        <fullName evidence="11">2-methoxy-6-polyprenolphenol 4-hydroxylase</fullName>
        <ecNumber evidence="11">1.14.15.46</ecNumber>
    </alternativeName>
</protein>
<evidence type="ECO:0000256" key="7">
    <source>
        <dbReference type="ARBA" id="ARBA00023002"/>
    </source>
</evidence>
<dbReference type="PROSITE" id="PS01304">
    <property type="entry name" value="UBIH"/>
    <property type="match status" value="1"/>
</dbReference>
<dbReference type="eggNOG" id="KOG3855">
    <property type="taxonomic scope" value="Eukaryota"/>
</dbReference>
<evidence type="ECO:0000313" key="13">
    <source>
        <dbReference type="EMBL" id="KTB45360.1"/>
    </source>
</evidence>
<comment type="subcellular location">
    <subcellularLocation>
        <location evidence="11">Mitochondrion inner membrane</location>
        <topology evidence="11">Peripheral membrane protein</topology>
        <orientation evidence="11">Matrix side</orientation>
    </subcellularLocation>
</comment>
<dbReference type="InterPro" id="IPR051205">
    <property type="entry name" value="UbiH/COQ6_monooxygenase"/>
</dbReference>
<evidence type="ECO:0000256" key="2">
    <source>
        <dbReference type="ARBA" id="ARBA00005349"/>
    </source>
</evidence>
<dbReference type="EC" id="1.14.15.46" evidence="11"/>
<evidence type="ECO:0000256" key="5">
    <source>
        <dbReference type="ARBA" id="ARBA00022792"/>
    </source>
</evidence>
<dbReference type="PANTHER" id="PTHR43876">
    <property type="entry name" value="UBIQUINONE BIOSYNTHESIS MONOOXYGENASE COQ6, MITOCHONDRIAL"/>
    <property type="match status" value="1"/>
</dbReference>
<keyword evidence="7 11" id="KW-0560">Oxidoreductase</keyword>
<feature type="domain" description="FAD-binding" evidence="12">
    <location>
        <begin position="576"/>
        <end position="636"/>
    </location>
</feature>
<dbReference type="NCBIfam" id="TIGR01988">
    <property type="entry name" value="Ubi-OHases"/>
    <property type="match status" value="1"/>
</dbReference>
<dbReference type="EMBL" id="LATX01000716">
    <property type="protein sequence ID" value="KTB45360.1"/>
    <property type="molecule type" value="Genomic_DNA"/>
</dbReference>
<dbReference type="GO" id="GO:0031314">
    <property type="term" value="C:extrinsic component of mitochondrial inner membrane"/>
    <property type="evidence" value="ECO:0007669"/>
    <property type="project" value="UniProtKB-UniRule"/>
</dbReference>
<keyword evidence="10 11" id="KW-0472">Membrane</keyword>
<dbReference type="InterPro" id="IPR018168">
    <property type="entry name" value="Ubi_Hdrlase_CS"/>
</dbReference>
<dbReference type="GO" id="GO:0071949">
    <property type="term" value="F:FAD binding"/>
    <property type="evidence" value="ECO:0007669"/>
    <property type="project" value="InterPro"/>
</dbReference>
<dbReference type="AlphaFoldDB" id="A0A0W0G9W2"/>
<dbReference type="Proteomes" id="UP000054988">
    <property type="component" value="Unassembled WGS sequence"/>
</dbReference>
<dbReference type="GO" id="GO:0106364">
    <property type="term" value="F:4-hydroxy-3-all-trans-polyprenylbenzoate oxygenase activity"/>
    <property type="evidence" value="ECO:0007669"/>
    <property type="project" value="UniProtKB-EC"/>
</dbReference>
<dbReference type="HAMAP" id="MF_03193">
    <property type="entry name" value="COQ6_monooxygenase"/>
    <property type="match status" value="1"/>
</dbReference>
<evidence type="ECO:0000313" key="14">
    <source>
        <dbReference type="Proteomes" id="UP000054988"/>
    </source>
</evidence>
<evidence type="ECO:0000256" key="9">
    <source>
        <dbReference type="ARBA" id="ARBA00023128"/>
    </source>
</evidence>
<dbReference type="EC" id="1.14.15.45" evidence="11"/>
<keyword evidence="4 11" id="KW-0831">Ubiquinone biosynthesis</keyword>
<evidence type="ECO:0000256" key="4">
    <source>
        <dbReference type="ARBA" id="ARBA00022688"/>
    </source>
</evidence>
<dbReference type="SUPFAM" id="SSF51905">
    <property type="entry name" value="FAD/NAD(P)-binding domain"/>
    <property type="match status" value="1"/>
</dbReference>
<dbReference type="GO" id="GO:0120538">
    <property type="term" value="F:2-methoxy-6-polyprenolphenol 4-hydroxylase activity"/>
    <property type="evidence" value="ECO:0007669"/>
    <property type="project" value="UniProtKB-EC"/>
</dbReference>
<comment type="cofactor">
    <cofactor evidence="1 11">
        <name>FAD</name>
        <dbReference type="ChEBI" id="CHEBI:57692"/>
    </cofactor>
</comment>
<dbReference type="GO" id="GO:0016712">
    <property type="term" value="F:oxidoreductase activity, acting on paired donors, with incorporation or reduction of molecular oxygen, reduced flavin or flavoprotein as one donor, and incorporation of one atom of oxygen"/>
    <property type="evidence" value="ECO:0007669"/>
    <property type="project" value="UniProtKB-UniRule"/>
</dbReference>
<keyword evidence="3 11" id="KW-0285">Flavoprotein</keyword>
<comment type="caution">
    <text evidence="13">The sequence shown here is derived from an EMBL/GenBank/DDBJ whole genome shotgun (WGS) entry which is preliminary data.</text>
</comment>
<keyword evidence="6 11" id="KW-0274">FAD</keyword>
<gene>
    <name evidence="11" type="primary">COQ6</name>
    <name evidence="13" type="ORF">WG66_2043</name>
</gene>
<keyword evidence="8 11" id="KW-0503">Monooxygenase</keyword>
<comment type="subunit">
    <text evidence="11">Component of a multi-subunit COQ enzyme complex, composed of at least COQ3, COQ4, COQ5, COQ6, COQ7 and COQ9.</text>
</comment>
<reference evidence="13 14" key="1">
    <citation type="submission" date="2015-12" db="EMBL/GenBank/DDBJ databases">
        <title>Draft genome sequence of Moniliophthora roreri, the causal agent of frosty pod rot of cacao.</title>
        <authorList>
            <person name="Aime M.C."/>
            <person name="Diaz-Valderrama J.R."/>
            <person name="Kijpornyongpan T."/>
            <person name="Phillips-Mora W."/>
        </authorList>
    </citation>
    <scope>NUCLEOTIDE SEQUENCE [LARGE SCALE GENOMIC DNA]</scope>
    <source>
        <strain evidence="13 14">MCA 2952</strain>
    </source>
</reference>
<evidence type="ECO:0000256" key="6">
    <source>
        <dbReference type="ARBA" id="ARBA00022827"/>
    </source>
</evidence>
<comment type="catalytic activity">
    <reaction evidence="11">
        <text>a 4-hydroxy-3-(all-trans-polyprenyl)benzoate + 2 reduced [2Fe-2S]-[ferredoxin] + O2 + 2 H(+) = a 3,4-dihydroxy-5-(all-trans-polyprenyl)benzoate + 2 oxidized [2Fe-2S]-[ferredoxin] + H2O</text>
        <dbReference type="Rhea" id="RHEA:81195"/>
        <dbReference type="Rhea" id="RHEA-COMP:9514"/>
        <dbReference type="Rhea" id="RHEA-COMP:10000"/>
        <dbReference type="Rhea" id="RHEA-COMP:10001"/>
        <dbReference type="Rhea" id="RHEA-COMP:10930"/>
        <dbReference type="ChEBI" id="CHEBI:15377"/>
        <dbReference type="ChEBI" id="CHEBI:15378"/>
        <dbReference type="ChEBI" id="CHEBI:15379"/>
        <dbReference type="ChEBI" id="CHEBI:33737"/>
        <dbReference type="ChEBI" id="CHEBI:33738"/>
        <dbReference type="ChEBI" id="CHEBI:64694"/>
        <dbReference type="ChEBI" id="CHEBI:78396"/>
        <dbReference type="EC" id="1.14.15.45"/>
    </reaction>
</comment>
<feature type="domain" description="FAD-binding" evidence="12">
    <location>
        <begin position="331"/>
        <end position="477"/>
    </location>
</feature>
<name>A0A0W0G9W2_MONRR</name>
<comment type="function">
    <text evidence="11">FAD-dependent monooxygenase required for two non-consecutive steps during ubiquinone biosynthesis. Required for the C5-ring hydroxylation during ubiquinone biosynthesis by catalyzing the hydroxylation of 4-hydroxy-3-(all-trans-polyprenyl)benzoic acid to 3,4-dihydroxy-5-(all-trans-polyprenyl)benzoic acid. Also acts downstream of coq4, for the C1-hydroxylation during ubiquinone biosynthesis by catalyzing the hydroxylation of 2-methoxy-6-(all-trans-polyprenyl)phenol to 2-methoxy-6-(all-trans-polyprenyl)benzene-1,4-diol. The electrons required for the hydroxylation reaction are funneled indirectly to coq6 from NADPH via a ferredoxin/ferredoxin reductase system.</text>
</comment>
<dbReference type="InterPro" id="IPR010971">
    <property type="entry name" value="UbiH/COQ6"/>
</dbReference>
<proteinExistence type="inferred from homology"/>
<dbReference type="UniPathway" id="UPA00232"/>
<dbReference type="InterPro" id="IPR036188">
    <property type="entry name" value="FAD/NAD-bd_sf"/>
</dbReference>
<sequence length="754" mass="82356">MSLSETTSSSLSQAESSAESLYNTLLQTAHSYIRGTDFNSLVTSDYAHSWGHNDYISTRPHLRSTLDRDAFFAHLHATGQKVESIRTEITDSVVDTVQKKVMIRASYFIRAKGVTEEEEEENDLIWIFRMTGDGKKIEAAIEFVDGDWSGRLGAKYDNEFLYIYLPASRLRGSTQRLTVYTYLTKQPHFFPPDHVKRDLKNPADSQEEYDVVIVGGGPAGLALAGALGSKQALRESLKVALVEAGDLSRIRHWTMPTDTFSNRVSSLTNVSQAFLKDIDAWKQVEIERTSPINEMQVWDGVSDARITFSASELGLENPADGIARLTENLNLQRGLLRCLQNTPNISIIDKTKVQTIESEGPGTWPLVRLDNHQVLKARLLVGADGFNSPVRTFAQIPSFGWAYDTQAIVATMCHPSRSAYEGPNTTAYQRFLPTGPIAFLPLSPTVSSLVWSTKPPIARALQACEPSVLARMINAAFRLPELSMRYLYDRILESHEGGKPITDAEIRSEIQWREQSHAIDVNSAYSSAAFDSSTSNTGIPPVDSEMVPPLVMSLQQGSIASFPLRFNHTETYIGEGQGARTVLVGDAAHTIHPLAGQGLNLGLGDIECLARCIHNVVSAGGDIGSSTALLPYAQERYFENHKIMSVCDKLHKIYSFTSEPVVWARSIGLEVLNELDSIKAALMATAGSHPRPSSSDDLRVNGDLQTAFTVAAKGLEGVIAANKAASAITSGLAGLAVNGLQALAKAASEAKERK</sequence>